<protein>
    <submittedName>
        <fullName evidence="8">YitT family protein</fullName>
    </submittedName>
</protein>
<dbReference type="Pfam" id="PF02588">
    <property type="entry name" value="YitT_membrane"/>
    <property type="match status" value="1"/>
</dbReference>
<feature type="transmembrane region" description="Helical" evidence="6">
    <location>
        <begin position="20"/>
        <end position="38"/>
    </location>
</feature>
<dbReference type="PANTHER" id="PTHR33545:SF5">
    <property type="entry name" value="UPF0750 MEMBRANE PROTEIN YITT"/>
    <property type="match status" value="1"/>
</dbReference>
<dbReference type="AlphaFoldDB" id="A0A9D2HII0"/>
<evidence type="ECO:0000256" key="3">
    <source>
        <dbReference type="ARBA" id="ARBA00022692"/>
    </source>
</evidence>
<evidence type="ECO:0000313" key="8">
    <source>
        <dbReference type="EMBL" id="HJA70843.1"/>
    </source>
</evidence>
<feature type="transmembrane region" description="Helical" evidence="6">
    <location>
        <begin position="118"/>
        <end position="140"/>
    </location>
</feature>
<keyword evidence="2" id="KW-1003">Cell membrane</keyword>
<dbReference type="GO" id="GO:0005886">
    <property type="term" value="C:plasma membrane"/>
    <property type="evidence" value="ECO:0007669"/>
    <property type="project" value="UniProtKB-SubCell"/>
</dbReference>
<gene>
    <name evidence="8" type="ORF">IAA07_04585</name>
</gene>
<dbReference type="EMBL" id="DWZA01000040">
    <property type="protein sequence ID" value="HJA70843.1"/>
    <property type="molecule type" value="Genomic_DNA"/>
</dbReference>
<evidence type="ECO:0000256" key="2">
    <source>
        <dbReference type="ARBA" id="ARBA00022475"/>
    </source>
</evidence>
<reference evidence="8" key="1">
    <citation type="journal article" date="2021" name="PeerJ">
        <title>Extensive microbial diversity within the chicken gut microbiome revealed by metagenomics and culture.</title>
        <authorList>
            <person name="Gilroy R."/>
            <person name="Ravi A."/>
            <person name="Getino M."/>
            <person name="Pursley I."/>
            <person name="Horton D.L."/>
            <person name="Alikhan N.F."/>
            <person name="Baker D."/>
            <person name="Gharbi K."/>
            <person name="Hall N."/>
            <person name="Watson M."/>
            <person name="Adriaenssens E.M."/>
            <person name="Foster-Nyarko E."/>
            <person name="Jarju S."/>
            <person name="Secka A."/>
            <person name="Antonio M."/>
            <person name="Oren A."/>
            <person name="Chaudhuri R.R."/>
            <person name="La Ragione R."/>
            <person name="Hildebrand F."/>
            <person name="Pallen M.J."/>
        </authorList>
    </citation>
    <scope>NUCLEOTIDE SEQUENCE</scope>
    <source>
        <strain evidence="8">CHK178-16964</strain>
    </source>
</reference>
<proteinExistence type="predicted"/>
<name>A0A9D2HII0_9FIRM</name>
<feature type="transmembrane region" description="Helical" evidence="6">
    <location>
        <begin position="87"/>
        <end position="106"/>
    </location>
</feature>
<keyword evidence="3 6" id="KW-0812">Transmembrane</keyword>
<keyword evidence="5 6" id="KW-0472">Membrane</keyword>
<feature type="transmembrane region" description="Helical" evidence="6">
    <location>
        <begin position="161"/>
        <end position="182"/>
    </location>
</feature>
<accession>A0A9D2HII0</accession>
<feature type="domain" description="DUF2179" evidence="7">
    <location>
        <begin position="231"/>
        <end position="285"/>
    </location>
</feature>
<evidence type="ECO:0000256" key="4">
    <source>
        <dbReference type="ARBA" id="ARBA00022989"/>
    </source>
</evidence>
<dbReference type="PANTHER" id="PTHR33545">
    <property type="entry name" value="UPF0750 MEMBRANE PROTEIN YITT-RELATED"/>
    <property type="match status" value="1"/>
</dbReference>
<keyword evidence="4 6" id="KW-1133">Transmembrane helix</keyword>
<dbReference type="Proteomes" id="UP000823900">
    <property type="component" value="Unassembled WGS sequence"/>
</dbReference>
<evidence type="ECO:0000313" key="9">
    <source>
        <dbReference type="Proteomes" id="UP000823900"/>
    </source>
</evidence>
<evidence type="ECO:0000256" key="6">
    <source>
        <dbReference type="SAM" id="Phobius"/>
    </source>
</evidence>
<dbReference type="InterPro" id="IPR015867">
    <property type="entry name" value="N-reg_PII/ATP_PRibTrfase_C"/>
</dbReference>
<reference evidence="8" key="2">
    <citation type="submission" date="2021-04" db="EMBL/GenBank/DDBJ databases">
        <authorList>
            <person name="Gilroy R."/>
        </authorList>
    </citation>
    <scope>NUCLEOTIDE SEQUENCE</scope>
    <source>
        <strain evidence="8">CHK178-16964</strain>
    </source>
</reference>
<comment type="subcellular location">
    <subcellularLocation>
        <location evidence="1">Cell membrane</location>
        <topology evidence="1">Multi-pass membrane protein</topology>
    </subcellularLocation>
</comment>
<dbReference type="Pfam" id="PF10035">
    <property type="entry name" value="DUF2179"/>
    <property type="match status" value="1"/>
</dbReference>
<comment type="caution">
    <text evidence="8">The sequence shown here is derived from an EMBL/GenBank/DDBJ whole genome shotgun (WGS) entry which is preliminary data.</text>
</comment>
<dbReference type="Gene3D" id="3.30.70.120">
    <property type="match status" value="1"/>
</dbReference>
<dbReference type="InterPro" id="IPR003740">
    <property type="entry name" value="YitT"/>
</dbReference>
<organism evidence="8 9">
    <name type="scientific">Candidatus Lachnoclostridium stercoravium</name>
    <dbReference type="NCBI Taxonomy" id="2838633"/>
    <lineage>
        <taxon>Bacteria</taxon>
        <taxon>Bacillati</taxon>
        <taxon>Bacillota</taxon>
        <taxon>Clostridia</taxon>
        <taxon>Lachnospirales</taxon>
        <taxon>Lachnospiraceae</taxon>
    </lineage>
</organism>
<evidence type="ECO:0000256" key="5">
    <source>
        <dbReference type="ARBA" id="ARBA00023136"/>
    </source>
</evidence>
<evidence type="ECO:0000256" key="1">
    <source>
        <dbReference type="ARBA" id="ARBA00004651"/>
    </source>
</evidence>
<evidence type="ECO:0000259" key="7">
    <source>
        <dbReference type="Pfam" id="PF10035"/>
    </source>
</evidence>
<dbReference type="InterPro" id="IPR051461">
    <property type="entry name" value="UPF0750_membrane"/>
</dbReference>
<sequence>MSDRWKKLKKNKKVRNVITFLAVFASALLQTYVIQTFINPAGLLSGGFTGLAILLDRIAQLAGFSFPTSAGMLLLNIPVALICSRSINVRFTVFSGLQVLFSSILLRVCDFQPLFTDQILNVIFGGVLNGFAGVIALKGNASTGGTDFIALFVSNKTGKSIWGYVFLGNVVILTIFGYIFGWKYAGYSIIFQFASTKIISTFHHRYERVTLQITTMKADEVIKEYVHQFRHGISCVEAVGGYSRKKMYLLHTVISSYEVMDVVHCIHEVDEHAIINEFKTTNFFGHFYQAPLE</sequence>
<feature type="transmembrane region" description="Helical" evidence="6">
    <location>
        <begin position="58"/>
        <end position="75"/>
    </location>
</feature>
<dbReference type="PIRSF" id="PIRSF006483">
    <property type="entry name" value="Membrane_protein_YitT"/>
    <property type="match status" value="1"/>
</dbReference>
<dbReference type="InterPro" id="IPR019264">
    <property type="entry name" value="DUF2179"/>
</dbReference>